<evidence type="ECO:0000313" key="2">
    <source>
        <dbReference type="Proteomes" id="UP000676194"/>
    </source>
</evidence>
<name>A0A8E6ET74_9BACT</name>
<evidence type="ECO:0000313" key="1">
    <source>
        <dbReference type="EMBL" id="QVL32074.1"/>
    </source>
</evidence>
<dbReference type="AlphaFoldDB" id="A0A8E6ET74"/>
<gene>
    <name evidence="1" type="ORF">KIH39_25095</name>
</gene>
<dbReference type="EMBL" id="CP074694">
    <property type="protein sequence ID" value="QVL32074.1"/>
    <property type="molecule type" value="Genomic_DNA"/>
</dbReference>
<keyword evidence="2" id="KW-1185">Reference proteome</keyword>
<dbReference type="Proteomes" id="UP000676194">
    <property type="component" value="Chromosome"/>
</dbReference>
<proteinExistence type="predicted"/>
<dbReference type="RefSeq" id="WP_213496686.1">
    <property type="nucleotide sequence ID" value="NZ_CP074694.1"/>
</dbReference>
<organism evidence="1 2">
    <name type="scientific">Telmatocola sphagniphila</name>
    <dbReference type="NCBI Taxonomy" id="1123043"/>
    <lineage>
        <taxon>Bacteria</taxon>
        <taxon>Pseudomonadati</taxon>
        <taxon>Planctomycetota</taxon>
        <taxon>Planctomycetia</taxon>
        <taxon>Gemmatales</taxon>
        <taxon>Gemmataceae</taxon>
    </lineage>
</organism>
<accession>A0A8E6ET74</accession>
<reference evidence="1" key="1">
    <citation type="submission" date="2021-05" db="EMBL/GenBank/DDBJ databases">
        <title>Complete genome sequence of the cellulolytic planctomycete Telmatocola sphagniphila SP2T and characterization of the first cellulase from planctomycetes.</title>
        <authorList>
            <person name="Rakitin A.L."/>
            <person name="Beletsky A.V."/>
            <person name="Naumoff D.G."/>
            <person name="Kulichevskaya I.S."/>
            <person name="Mardanov A.V."/>
            <person name="Ravin N.V."/>
            <person name="Dedysh S.N."/>
        </authorList>
    </citation>
    <scope>NUCLEOTIDE SEQUENCE</scope>
    <source>
        <strain evidence="1">SP2T</strain>
    </source>
</reference>
<sequence>MITSSVGLQQANRDQVEQAIETYRQIVMAARHSPKVEGAARKAQETLNAIFQMDRKLFSPLEIRWLNILCGQLAHRLQNHKPLEDHTRLAMRAGDSFDYCWRCETAVDERFSATCEKCCTKTFVWMICPNCRACGCQRNGKILI</sequence>
<protein>
    <submittedName>
        <fullName evidence="1">Uncharacterized protein</fullName>
    </submittedName>
</protein>
<dbReference type="KEGG" id="tsph:KIH39_25095"/>